<keyword evidence="3" id="KW-1185">Reference proteome</keyword>
<evidence type="ECO:0000313" key="3">
    <source>
        <dbReference type="Proteomes" id="UP000770661"/>
    </source>
</evidence>
<comment type="caution">
    <text evidence="2">The sequence shown here is derived from an EMBL/GenBank/DDBJ whole genome shotgun (WGS) entry which is preliminary data.</text>
</comment>
<feature type="region of interest" description="Disordered" evidence="1">
    <location>
        <begin position="34"/>
        <end position="69"/>
    </location>
</feature>
<proteinExistence type="predicted"/>
<protein>
    <submittedName>
        <fullName evidence="2">Uncharacterized protein</fullName>
    </submittedName>
</protein>
<evidence type="ECO:0000256" key="1">
    <source>
        <dbReference type="SAM" id="MobiDB-lite"/>
    </source>
</evidence>
<dbReference type="AlphaFoldDB" id="A0A8J4YFB0"/>
<feature type="compositionally biased region" description="Basic residues" evidence="1">
    <location>
        <begin position="34"/>
        <end position="46"/>
    </location>
</feature>
<name>A0A8J4YFB0_CHIOP</name>
<evidence type="ECO:0000313" key="2">
    <source>
        <dbReference type="EMBL" id="KAG0720290.1"/>
    </source>
</evidence>
<accession>A0A8J4YFB0</accession>
<dbReference type="EMBL" id="JACEEZ010013121">
    <property type="protein sequence ID" value="KAG0720290.1"/>
    <property type="molecule type" value="Genomic_DNA"/>
</dbReference>
<sequence length="303" mass="33418">MEELVALPFQAGTSAQLRRRPGPRCHRAGWAGFARRRRSRPHHRQVRGAGPQDLDAEVPGHDYQRQPTQSVSCASRHRLGLDGLLPVPRVWLTGGCRSRRSFDYLRERTQARMNVMRAMTRPFKAGAPSLSSACTMCRLCAPWWIIAPLSSCAPPPISRGGSGAPEQCHEDLLGAPRWSSACVMPERDPDWCPSPPGCSASWPVAWPEYSAATWRAWRRGDSGWPWAQGIECLRPGTPWLINTSLATHSLIHAGITGPWRGRCPRPTYNAPPRGGPPPAEFHRHAVACLFKAMCTPGSCGSTR</sequence>
<organism evidence="2 3">
    <name type="scientific">Chionoecetes opilio</name>
    <name type="common">Atlantic snow crab</name>
    <name type="synonym">Cancer opilio</name>
    <dbReference type="NCBI Taxonomy" id="41210"/>
    <lineage>
        <taxon>Eukaryota</taxon>
        <taxon>Metazoa</taxon>
        <taxon>Ecdysozoa</taxon>
        <taxon>Arthropoda</taxon>
        <taxon>Crustacea</taxon>
        <taxon>Multicrustacea</taxon>
        <taxon>Malacostraca</taxon>
        <taxon>Eumalacostraca</taxon>
        <taxon>Eucarida</taxon>
        <taxon>Decapoda</taxon>
        <taxon>Pleocyemata</taxon>
        <taxon>Brachyura</taxon>
        <taxon>Eubrachyura</taxon>
        <taxon>Majoidea</taxon>
        <taxon>Majidae</taxon>
        <taxon>Chionoecetes</taxon>
    </lineage>
</organism>
<dbReference type="Proteomes" id="UP000770661">
    <property type="component" value="Unassembled WGS sequence"/>
</dbReference>
<reference evidence="2" key="1">
    <citation type="submission" date="2020-07" db="EMBL/GenBank/DDBJ databases">
        <title>The High-quality genome of the commercially important snow crab, Chionoecetes opilio.</title>
        <authorList>
            <person name="Jeong J.-H."/>
            <person name="Ryu S."/>
        </authorList>
    </citation>
    <scope>NUCLEOTIDE SEQUENCE</scope>
    <source>
        <strain evidence="2">MADBK_172401_WGS</strain>
        <tissue evidence="2">Digestive gland</tissue>
    </source>
</reference>
<dbReference type="OrthoDB" id="6373033at2759"/>
<gene>
    <name evidence="2" type="ORF">GWK47_048823</name>
</gene>